<evidence type="ECO:0000256" key="3">
    <source>
        <dbReference type="ARBA" id="ARBA00022475"/>
    </source>
</evidence>
<evidence type="ECO:0000256" key="6">
    <source>
        <dbReference type="ARBA" id="ARBA00023139"/>
    </source>
</evidence>
<dbReference type="STRING" id="258533.BN977_06149"/>
<dbReference type="eggNOG" id="ENOG50338Y0">
    <property type="taxonomic scope" value="Bacteria"/>
</dbReference>
<dbReference type="Gene3D" id="2.50.20.20">
    <property type="match status" value="1"/>
</dbReference>
<dbReference type="InterPro" id="IPR009830">
    <property type="entry name" value="LppX/LprAFG"/>
</dbReference>
<keyword evidence="3" id="KW-1003">Cell membrane</keyword>
<evidence type="ECO:0000256" key="7">
    <source>
        <dbReference type="ARBA" id="ARBA00023288"/>
    </source>
</evidence>
<sequence length="246" mass="25914">MLGMQTRQRRAVRSSFRFLIPFLAVFLAALGLVGCSSSPKTNDAPLPDAATLLKQSADTTRKQTSAHVVLTTTGDIKALPITVLTGDMTLTPAVAAQGKADIMFLGQKLSDVKFVVSDGNLYGAITAGGAMENFGPAADIYDISTILSPENGLANILTSFTDPKAEGRESINGVDAVKITGTVPADAMNKIAPALKVTGPIPGTAWIREDGDHQLQQVKFDVEQGKNIQMTLSDWGKTVTVDKPAA</sequence>
<reference evidence="8" key="2">
    <citation type="submission" date="2014-03" db="EMBL/GenBank/DDBJ databases">
        <authorList>
            <person name="Urmite Genomes"/>
        </authorList>
    </citation>
    <scope>NUCLEOTIDE SEQUENCE</scope>
    <source>
        <strain evidence="8">DSM 44829</strain>
    </source>
</reference>
<dbReference type="InterPro" id="IPR029046">
    <property type="entry name" value="LolA/LolB/LppX"/>
</dbReference>
<evidence type="ECO:0000256" key="1">
    <source>
        <dbReference type="ARBA" id="ARBA00004196"/>
    </source>
</evidence>
<keyword evidence="7" id="KW-0449">Lipoprotein</keyword>
<proteinExistence type="inferred from homology"/>
<evidence type="ECO:0000313" key="8">
    <source>
        <dbReference type="EMBL" id="CDO11308.1"/>
    </source>
</evidence>
<evidence type="ECO:0000256" key="5">
    <source>
        <dbReference type="ARBA" id="ARBA00023136"/>
    </source>
</evidence>
<protein>
    <submittedName>
        <fullName evidence="8">LprG protein</fullName>
    </submittedName>
</protein>
<dbReference type="GO" id="GO:0030313">
    <property type="term" value="C:cell envelope"/>
    <property type="evidence" value="ECO:0007669"/>
    <property type="project" value="UniProtKB-SubCell"/>
</dbReference>
<dbReference type="EMBL" id="CCBB010000003">
    <property type="protein sequence ID" value="CDO11308.1"/>
    <property type="molecule type" value="Genomic_DNA"/>
</dbReference>
<dbReference type="OrthoDB" id="4763237at2"/>
<dbReference type="SUPFAM" id="SSF89392">
    <property type="entry name" value="Prokaryotic lipoproteins and lipoprotein localization factors"/>
    <property type="match status" value="1"/>
</dbReference>
<comment type="caution">
    <text evidence="8">The sequence shown here is derived from an EMBL/GenBank/DDBJ whole genome shotgun (WGS) entry which is preliminary data.</text>
</comment>
<dbReference type="CDD" id="cd16334">
    <property type="entry name" value="LppX-like"/>
    <property type="match status" value="1"/>
</dbReference>
<dbReference type="PROSITE" id="PS51257">
    <property type="entry name" value="PROKAR_LIPOPROTEIN"/>
    <property type="match status" value="1"/>
</dbReference>
<keyword evidence="5" id="KW-0472">Membrane</keyword>
<comment type="subcellular location">
    <subcellularLocation>
        <location evidence="1">Cell envelope</location>
    </subcellularLocation>
</comment>
<gene>
    <name evidence="8" type="ORF">BN977_06149</name>
</gene>
<name>W9B0I3_MYCCO</name>
<comment type="similarity">
    <text evidence="2">Belongs to the LppX/LprAFG lipoprotein family.</text>
</comment>
<dbReference type="Proteomes" id="UP000028870">
    <property type="component" value="Unassembled WGS sequence"/>
</dbReference>
<keyword evidence="6" id="KW-0564">Palmitate</keyword>
<evidence type="ECO:0000256" key="2">
    <source>
        <dbReference type="ARBA" id="ARBA00009194"/>
    </source>
</evidence>
<evidence type="ECO:0000313" key="9">
    <source>
        <dbReference type="Proteomes" id="UP000028870"/>
    </source>
</evidence>
<reference evidence="8" key="1">
    <citation type="submission" date="2014-03" db="EMBL/GenBank/DDBJ databases">
        <title>Draft Genome Sequence of Mycobacterium cosmeticum DSM 44829.</title>
        <authorList>
            <person name="Croce O."/>
            <person name="Robert C."/>
            <person name="Raoult D."/>
            <person name="Drancourt M."/>
        </authorList>
    </citation>
    <scope>NUCLEOTIDE SEQUENCE [LARGE SCALE GENOMIC DNA]</scope>
    <source>
        <strain evidence="8">DSM 44829</strain>
    </source>
</reference>
<evidence type="ECO:0000256" key="4">
    <source>
        <dbReference type="ARBA" id="ARBA00022729"/>
    </source>
</evidence>
<keyword evidence="9" id="KW-1185">Reference proteome</keyword>
<accession>W9B0I3</accession>
<dbReference type="Pfam" id="PF07161">
    <property type="entry name" value="LppX_LprAFG"/>
    <property type="match status" value="1"/>
</dbReference>
<dbReference type="AlphaFoldDB" id="W9B0I3"/>
<organism evidence="8 9">
    <name type="scientific">Mycolicibacterium cosmeticum</name>
    <dbReference type="NCBI Taxonomy" id="258533"/>
    <lineage>
        <taxon>Bacteria</taxon>
        <taxon>Bacillati</taxon>
        <taxon>Actinomycetota</taxon>
        <taxon>Actinomycetes</taxon>
        <taxon>Mycobacteriales</taxon>
        <taxon>Mycobacteriaceae</taxon>
        <taxon>Mycolicibacterium</taxon>
    </lineage>
</organism>
<keyword evidence="4" id="KW-0732">Signal</keyword>